<proteinExistence type="predicted"/>
<protein>
    <recommendedName>
        <fullName evidence="3">Transposase</fullName>
    </recommendedName>
</protein>
<dbReference type="AlphaFoldDB" id="A0A1I0VNV0"/>
<sequence length="56" mass="6402">MINMAKEFKKGQYEDAAEKAKELLDKGIGITEIISMTGLTEERVNKLNRKMKDKLT</sequence>
<dbReference type="Proteomes" id="UP000198619">
    <property type="component" value="Unassembled WGS sequence"/>
</dbReference>
<organism evidence="1 2">
    <name type="scientific">Clostridium frigidicarnis</name>
    <dbReference type="NCBI Taxonomy" id="84698"/>
    <lineage>
        <taxon>Bacteria</taxon>
        <taxon>Bacillati</taxon>
        <taxon>Bacillota</taxon>
        <taxon>Clostridia</taxon>
        <taxon>Eubacteriales</taxon>
        <taxon>Clostridiaceae</taxon>
        <taxon>Clostridium</taxon>
    </lineage>
</organism>
<evidence type="ECO:0000313" key="1">
    <source>
        <dbReference type="EMBL" id="SFA78169.1"/>
    </source>
</evidence>
<dbReference type="STRING" id="84698.SAMN04488528_1002212"/>
<evidence type="ECO:0008006" key="3">
    <source>
        <dbReference type="Google" id="ProtNLM"/>
    </source>
</evidence>
<evidence type="ECO:0000313" key="2">
    <source>
        <dbReference type="Proteomes" id="UP000198619"/>
    </source>
</evidence>
<keyword evidence="2" id="KW-1185">Reference proteome</keyword>
<accession>A0A1I0VNV0</accession>
<reference evidence="1 2" key="1">
    <citation type="submission" date="2016-10" db="EMBL/GenBank/DDBJ databases">
        <authorList>
            <person name="de Groot N.N."/>
        </authorList>
    </citation>
    <scope>NUCLEOTIDE SEQUENCE [LARGE SCALE GENOMIC DNA]</scope>
    <source>
        <strain evidence="1 2">DSM 12271</strain>
    </source>
</reference>
<name>A0A1I0VNV0_9CLOT</name>
<dbReference type="EMBL" id="FOKI01000002">
    <property type="protein sequence ID" value="SFA78169.1"/>
    <property type="molecule type" value="Genomic_DNA"/>
</dbReference>
<gene>
    <name evidence="1" type="ORF">SAMN04488528_1002212</name>
</gene>